<dbReference type="RefSeq" id="WP_284102615.1">
    <property type="nucleotide sequence ID" value="NZ_JARRAF010000035.1"/>
</dbReference>
<keyword evidence="1" id="KW-0805">Transcription regulation</keyword>
<dbReference type="Proteomes" id="UP001172778">
    <property type="component" value="Unassembled WGS sequence"/>
</dbReference>
<dbReference type="SUPFAM" id="SSF48498">
    <property type="entry name" value="Tetracyclin repressor-like, C-terminal domain"/>
    <property type="match status" value="1"/>
</dbReference>
<evidence type="ECO:0000256" key="2">
    <source>
        <dbReference type="ARBA" id="ARBA00023125"/>
    </source>
</evidence>
<feature type="DNA-binding region" description="H-T-H motif" evidence="4">
    <location>
        <begin position="36"/>
        <end position="55"/>
    </location>
</feature>
<dbReference type="PRINTS" id="PR00455">
    <property type="entry name" value="HTHTETR"/>
</dbReference>
<gene>
    <name evidence="6" type="ORF">PZA18_19815</name>
</gene>
<proteinExistence type="predicted"/>
<dbReference type="Pfam" id="PF16859">
    <property type="entry name" value="TetR_C_11"/>
    <property type="match status" value="1"/>
</dbReference>
<accession>A0ABT7E1W6</accession>
<dbReference type="PANTHER" id="PTHR30055">
    <property type="entry name" value="HTH-TYPE TRANSCRIPTIONAL REGULATOR RUTR"/>
    <property type="match status" value="1"/>
</dbReference>
<dbReference type="PROSITE" id="PS50977">
    <property type="entry name" value="HTH_TETR_2"/>
    <property type="match status" value="1"/>
</dbReference>
<keyword evidence="3" id="KW-0804">Transcription</keyword>
<dbReference type="InterPro" id="IPR001647">
    <property type="entry name" value="HTH_TetR"/>
</dbReference>
<reference evidence="6" key="1">
    <citation type="submission" date="2023-03" db="EMBL/GenBank/DDBJ databases">
        <title>Chitinimonas shenzhenensis gen. nov., sp. nov., a novel member of family Burkholderiaceae isolated from activated sludge collected in Shen Zhen, China.</title>
        <authorList>
            <person name="Wang X."/>
        </authorList>
    </citation>
    <scope>NUCLEOTIDE SEQUENCE</scope>
    <source>
        <strain evidence="6">DQS-5</strain>
    </source>
</reference>
<evidence type="ECO:0000256" key="3">
    <source>
        <dbReference type="ARBA" id="ARBA00023163"/>
    </source>
</evidence>
<keyword evidence="7" id="KW-1185">Reference proteome</keyword>
<organism evidence="6 7">
    <name type="scientific">Parachitinimonas caeni</name>
    <dbReference type="NCBI Taxonomy" id="3031301"/>
    <lineage>
        <taxon>Bacteria</taxon>
        <taxon>Pseudomonadati</taxon>
        <taxon>Pseudomonadota</taxon>
        <taxon>Betaproteobacteria</taxon>
        <taxon>Neisseriales</taxon>
        <taxon>Chitinibacteraceae</taxon>
        <taxon>Parachitinimonas</taxon>
    </lineage>
</organism>
<dbReference type="InterPro" id="IPR009057">
    <property type="entry name" value="Homeodomain-like_sf"/>
</dbReference>
<dbReference type="SUPFAM" id="SSF46689">
    <property type="entry name" value="Homeodomain-like"/>
    <property type="match status" value="1"/>
</dbReference>
<dbReference type="EMBL" id="JARRAF010000035">
    <property type="protein sequence ID" value="MDK2126296.1"/>
    <property type="molecule type" value="Genomic_DNA"/>
</dbReference>
<evidence type="ECO:0000256" key="1">
    <source>
        <dbReference type="ARBA" id="ARBA00023015"/>
    </source>
</evidence>
<evidence type="ECO:0000313" key="6">
    <source>
        <dbReference type="EMBL" id="MDK2126296.1"/>
    </source>
</evidence>
<dbReference type="PANTHER" id="PTHR30055:SF234">
    <property type="entry name" value="HTH-TYPE TRANSCRIPTIONAL REGULATOR BETI"/>
    <property type="match status" value="1"/>
</dbReference>
<comment type="caution">
    <text evidence="6">The sequence shown here is derived from an EMBL/GenBank/DDBJ whole genome shotgun (WGS) entry which is preliminary data.</text>
</comment>
<dbReference type="InterPro" id="IPR011075">
    <property type="entry name" value="TetR_C"/>
</dbReference>
<keyword evidence="2 4" id="KW-0238">DNA-binding</keyword>
<feature type="domain" description="HTH tetR-type" evidence="5">
    <location>
        <begin position="13"/>
        <end position="73"/>
    </location>
</feature>
<dbReference type="InterPro" id="IPR050109">
    <property type="entry name" value="HTH-type_TetR-like_transc_reg"/>
</dbReference>
<sequence length="222" mass="24854">MATVVKGWTRRKEARPAEILEAALALFAEKGFTATKMEDIAKRAGVTTGTPYRYFANKEEIFKAVVRESLIPQISFGEEMLSQFHGSGQALLEEVLRSWWQGVGETNLSGLPKLIIAEAGNFPDLAKFYYEEVIERGVRLIGRVITYGVERGDFRPVDVDYTVRVVMAPVIMGMIWKHSLGVCEREPIDTERYLKTVIELLLSGLTQPQQPANPASLEIPHA</sequence>
<evidence type="ECO:0000259" key="5">
    <source>
        <dbReference type="PROSITE" id="PS50977"/>
    </source>
</evidence>
<name>A0ABT7E1W6_9NEIS</name>
<protein>
    <submittedName>
        <fullName evidence="6">TetR/AcrR family transcriptional regulator</fullName>
    </submittedName>
</protein>
<evidence type="ECO:0000256" key="4">
    <source>
        <dbReference type="PROSITE-ProRule" id="PRU00335"/>
    </source>
</evidence>
<dbReference type="InterPro" id="IPR036271">
    <property type="entry name" value="Tet_transcr_reg_TetR-rel_C_sf"/>
</dbReference>
<dbReference type="Pfam" id="PF00440">
    <property type="entry name" value="TetR_N"/>
    <property type="match status" value="1"/>
</dbReference>
<evidence type="ECO:0000313" key="7">
    <source>
        <dbReference type="Proteomes" id="UP001172778"/>
    </source>
</evidence>
<dbReference type="Gene3D" id="1.10.357.10">
    <property type="entry name" value="Tetracycline Repressor, domain 2"/>
    <property type="match status" value="1"/>
</dbReference>